<comment type="caution">
    <text evidence="2">The sequence shown here is derived from an EMBL/GenBank/DDBJ whole genome shotgun (WGS) entry which is preliminary data.</text>
</comment>
<keyword evidence="3" id="KW-1185">Reference proteome</keyword>
<protein>
    <recommendedName>
        <fullName evidence="4">F-box domain-containing protein</fullName>
    </recommendedName>
</protein>
<proteinExistence type="predicted"/>
<evidence type="ECO:0000313" key="2">
    <source>
        <dbReference type="EMBL" id="RDW92749.1"/>
    </source>
</evidence>
<evidence type="ECO:0000256" key="1">
    <source>
        <dbReference type="SAM" id="MobiDB-lite"/>
    </source>
</evidence>
<dbReference type="RefSeq" id="XP_026607932.1">
    <property type="nucleotide sequence ID" value="XM_026742087.1"/>
</dbReference>
<dbReference type="STRING" id="1810919.A0A3D8T2K8"/>
<organism evidence="2 3">
    <name type="scientific">Aspergillus mulundensis</name>
    <dbReference type="NCBI Taxonomy" id="1810919"/>
    <lineage>
        <taxon>Eukaryota</taxon>
        <taxon>Fungi</taxon>
        <taxon>Dikarya</taxon>
        <taxon>Ascomycota</taxon>
        <taxon>Pezizomycotina</taxon>
        <taxon>Eurotiomycetes</taxon>
        <taxon>Eurotiomycetidae</taxon>
        <taxon>Eurotiales</taxon>
        <taxon>Aspergillaceae</taxon>
        <taxon>Aspergillus</taxon>
        <taxon>Aspergillus subgen. Nidulantes</taxon>
    </lineage>
</organism>
<gene>
    <name evidence="2" type="ORF">DSM5745_00071</name>
</gene>
<evidence type="ECO:0000313" key="3">
    <source>
        <dbReference type="Proteomes" id="UP000256690"/>
    </source>
</evidence>
<feature type="compositionally biased region" description="Low complexity" evidence="1">
    <location>
        <begin position="419"/>
        <end position="429"/>
    </location>
</feature>
<feature type="compositionally biased region" description="Low complexity" evidence="1">
    <location>
        <begin position="439"/>
        <end position="449"/>
    </location>
</feature>
<dbReference type="EMBL" id="PVWQ01000001">
    <property type="protein sequence ID" value="RDW92749.1"/>
    <property type="molecule type" value="Genomic_DNA"/>
</dbReference>
<dbReference type="AlphaFoldDB" id="A0A3D8T2K8"/>
<dbReference type="Gene3D" id="3.80.10.10">
    <property type="entry name" value="Ribonuclease Inhibitor"/>
    <property type="match status" value="1"/>
</dbReference>
<sequence>MTGFHSLPNELIVMIADCLHDDKVSMSKLSRTSHAIRELVLPSLTRSVTISNRNDESYQGLLRRFPKLAAAVKSLTLHYHDPQSFTDYLDNLTMVRKLVIKGAYCSRALHTTFEDHFTEVLEEGAMSQLQELEVNLTDGQEWYCDLDVFMAHTGLKRLTILHARVECETIELADRSSNLEELTFLCCDIALKQLRLVLAKPKGLRRFTMKGDVRPLSGHLLSRHVQRHPPQTYLDALIPHKHTLKALDLNFLANVGWSNSEPLDLRHLSQLEQFTVRLDELYSTVLYETPLEECRLPDSLKEMKVWTLHEARAQGYQKAIRRDLNHWIHALPNLRSFAFVSPRRVTFDDEHPALHQQVDVRWERFTNGGYWLDDCEECRYRMNWWFRDDPESESESDSEAESEAESEPESEAESEAEPDSNSGSSSDPDYSPDSDSDSDSTSGFDSDIE</sequence>
<dbReference type="OrthoDB" id="2522477at2759"/>
<name>A0A3D8T2K8_9EURO</name>
<dbReference type="InterPro" id="IPR032675">
    <property type="entry name" value="LRR_dom_sf"/>
</dbReference>
<dbReference type="Proteomes" id="UP000256690">
    <property type="component" value="Unassembled WGS sequence"/>
</dbReference>
<feature type="compositionally biased region" description="Acidic residues" evidence="1">
    <location>
        <begin position="390"/>
        <end position="418"/>
    </location>
</feature>
<accession>A0A3D8T2K8</accession>
<feature type="region of interest" description="Disordered" evidence="1">
    <location>
        <begin position="390"/>
        <end position="449"/>
    </location>
</feature>
<dbReference type="GeneID" id="38110441"/>
<evidence type="ECO:0008006" key="4">
    <source>
        <dbReference type="Google" id="ProtNLM"/>
    </source>
</evidence>
<reference evidence="2 3" key="1">
    <citation type="journal article" date="2018" name="IMA Fungus">
        <title>IMA Genome-F 9: Draft genome sequence of Annulohypoxylon stygium, Aspergillus mulundensis, Berkeleyomyces basicola (syn. Thielaviopsis basicola), Ceratocystis smalleyi, two Cercospora beticola strains, Coleophoma cylindrospora, Fusarium fracticaudum, Phialophora cf. hyalina, and Morchella septimelata.</title>
        <authorList>
            <person name="Wingfield B.D."/>
            <person name="Bills G.F."/>
            <person name="Dong Y."/>
            <person name="Huang W."/>
            <person name="Nel W.J."/>
            <person name="Swalarsk-Parry B.S."/>
            <person name="Vaghefi N."/>
            <person name="Wilken P.M."/>
            <person name="An Z."/>
            <person name="de Beer Z.W."/>
            <person name="De Vos L."/>
            <person name="Chen L."/>
            <person name="Duong T.A."/>
            <person name="Gao Y."/>
            <person name="Hammerbacher A."/>
            <person name="Kikkert J.R."/>
            <person name="Li Y."/>
            <person name="Li H."/>
            <person name="Li K."/>
            <person name="Li Q."/>
            <person name="Liu X."/>
            <person name="Ma X."/>
            <person name="Naidoo K."/>
            <person name="Pethybridge S.J."/>
            <person name="Sun J."/>
            <person name="Steenkamp E.T."/>
            <person name="van der Nest M.A."/>
            <person name="van Wyk S."/>
            <person name="Wingfield M.J."/>
            <person name="Xiong C."/>
            <person name="Yue Q."/>
            <person name="Zhang X."/>
        </authorList>
    </citation>
    <scope>NUCLEOTIDE SEQUENCE [LARGE SCALE GENOMIC DNA]</scope>
    <source>
        <strain evidence="2 3">DSM 5745</strain>
    </source>
</reference>